<name>A0A834JDM0_VESVU</name>
<keyword evidence="1" id="KW-0472">Membrane</keyword>
<proteinExistence type="predicted"/>
<evidence type="ECO:0000313" key="3">
    <source>
        <dbReference type="Proteomes" id="UP000614350"/>
    </source>
</evidence>
<feature type="transmembrane region" description="Helical" evidence="1">
    <location>
        <begin position="87"/>
        <end position="120"/>
    </location>
</feature>
<accession>A0A834JDM0</accession>
<keyword evidence="1" id="KW-0812">Transmembrane</keyword>
<gene>
    <name evidence="2" type="ORF">HZH66_011907</name>
</gene>
<keyword evidence="3" id="KW-1185">Reference proteome</keyword>
<dbReference type="Proteomes" id="UP000614350">
    <property type="component" value="Unassembled WGS sequence"/>
</dbReference>
<dbReference type="EMBL" id="JACSEA010000014">
    <property type="protein sequence ID" value="KAF7386065.1"/>
    <property type="molecule type" value="Genomic_DNA"/>
</dbReference>
<organism evidence="2 3">
    <name type="scientific">Vespula vulgaris</name>
    <name type="common">Yellow jacket</name>
    <name type="synonym">Wasp</name>
    <dbReference type="NCBI Taxonomy" id="7454"/>
    <lineage>
        <taxon>Eukaryota</taxon>
        <taxon>Metazoa</taxon>
        <taxon>Ecdysozoa</taxon>
        <taxon>Arthropoda</taxon>
        <taxon>Hexapoda</taxon>
        <taxon>Insecta</taxon>
        <taxon>Pterygota</taxon>
        <taxon>Neoptera</taxon>
        <taxon>Endopterygota</taxon>
        <taxon>Hymenoptera</taxon>
        <taxon>Apocrita</taxon>
        <taxon>Aculeata</taxon>
        <taxon>Vespoidea</taxon>
        <taxon>Vespidae</taxon>
        <taxon>Vespinae</taxon>
        <taxon>Vespula</taxon>
    </lineage>
</organism>
<sequence>MTKKLEENKEKKEEEVRLVARKRLLEDKRDKSPVGLLVLFSGDDTQTQREYFRYTRSYGVNPQFSDANVGGSVAVAVDSYLHGMITLYATLVALATTAAAAVAAASVVSEALALATLALAATSHRVSTFKVAFTRLRADFVGEFCAINEHLANDENLYKDYY</sequence>
<dbReference type="AlphaFoldDB" id="A0A834JDM0"/>
<keyword evidence="1" id="KW-1133">Transmembrane helix</keyword>
<reference evidence="2" key="1">
    <citation type="journal article" date="2020" name="G3 (Bethesda)">
        <title>High-Quality Assemblies for Three Invasive Social Wasps from the &lt;i&gt;Vespula&lt;/i&gt; Genus.</title>
        <authorList>
            <person name="Harrop T.W.R."/>
            <person name="Guhlin J."/>
            <person name="McLaughlin G.M."/>
            <person name="Permina E."/>
            <person name="Stockwell P."/>
            <person name="Gilligan J."/>
            <person name="Le Lec M.F."/>
            <person name="Gruber M.A.M."/>
            <person name="Quinn O."/>
            <person name="Lovegrove M."/>
            <person name="Duncan E.J."/>
            <person name="Remnant E.J."/>
            <person name="Van Eeckhoven J."/>
            <person name="Graham B."/>
            <person name="Knapp R.A."/>
            <person name="Langford K.W."/>
            <person name="Kronenberg Z."/>
            <person name="Press M.O."/>
            <person name="Eacker S.M."/>
            <person name="Wilson-Rankin E.E."/>
            <person name="Purcell J."/>
            <person name="Lester P.J."/>
            <person name="Dearden P.K."/>
        </authorList>
    </citation>
    <scope>NUCLEOTIDE SEQUENCE</scope>
    <source>
        <strain evidence="2">Marl-1</strain>
    </source>
</reference>
<protein>
    <submittedName>
        <fullName evidence="2">Uncharacterized protein</fullName>
    </submittedName>
</protein>
<comment type="caution">
    <text evidence="2">The sequence shown here is derived from an EMBL/GenBank/DDBJ whole genome shotgun (WGS) entry which is preliminary data.</text>
</comment>
<evidence type="ECO:0000256" key="1">
    <source>
        <dbReference type="SAM" id="Phobius"/>
    </source>
</evidence>
<evidence type="ECO:0000313" key="2">
    <source>
        <dbReference type="EMBL" id="KAF7386065.1"/>
    </source>
</evidence>